<dbReference type="InterPro" id="IPR000182">
    <property type="entry name" value="GNAT_dom"/>
</dbReference>
<dbReference type="Gene3D" id="3.40.630.30">
    <property type="match status" value="1"/>
</dbReference>
<dbReference type="EMBL" id="CACVBY010000018">
    <property type="protein sequence ID" value="CAA7386829.1"/>
    <property type="molecule type" value="Genomic_DNA"/>
</dbReference>
<dbReference type="InterPro" id="IPR016181">
    <property type="entry name" value="Acyl_CoA_acyltransferase"/>
</dbReference>
<protein>
    <recommendedName>
        <fullName evidence="1">N-acetyltransferase domain-containing protein</fullName>
    </recommendedName>
</protein>
<evidence type="ECO:0000259" key="1">
    <source>
        <dbReference type="PROSITE" id="PS51186"/>
    </source>
</evidence>
<dbReference type="AlphaFoldDB" id="A0A6N4XT83"/>
<feature type="domain" description="N-acetyltransferase" evidence="1">
    <location>
        <begin position="19"/>
        <end position="160"/>
    </location>
</feature>
<name>A0A6N4XT83_9FLAO</name>
<dbReference type="CDD" id="cd04301">
    <property type="entry name" value="NAT_SF"/>
    <property type="match status" value="1"/>
</dbReference>
<evidence type="ECO:0000313" key="2">
    <source>
        <dbReference type="EMBL" id="CAA7386829.1"/>
    </source>
</evidence>
<reference evidence="2 3" key="1">
    <citation type="submission" date="2020-01" db="EMBL/GenBank/DDBJ databases">
        <authorList>
            <person name="Rodrigo-Torres L."/>
            <person name="Arahal R. D."/>
            <person name="Lucena T."/>
        </authorList>
    </citation>
    <scope>NUCLEOTIDE SEQUENCE [LARGE SCALE GENOMIC DNA]</scope>
    <source>
        <strain evidence="2 3">CECT 9393</strain>
    </source>
</reference>
<dbReference type="Proteomes" id="UP000445309">
    <property type="component" value="Unassembled WGS sequence"/>
</dbReference>
<evidence type="ECO:0000313" key="3">
    <source>
        <dbReference type="Proteomes" id="UP000445309"/>
    </source>
</evidence>
<dbReference type="Pfam" id="PF13508">
    <property type="entry name" value="Acetyltransf_7"/>
    <property type="match status" value="1"/>
</dbReference>
<dbReference type="SUPFAM" id="SSF55729">
    <property type="entry name" value="Acyl-CoA N-acyltransferases (Nat)"/>
    <property type="match status" value="1"/>
</dbReference>
<dbReference type="PROSITE" id="PS51186">
    <property type="entry name" value="GNAT"/>
    <property type="match status" value="1"/>
</dbReference>
<gene>
    <name evidence="2" type="ORF">CHRY9393_01129</name>
</gene>
<organism evidence="2 3">
    <name type="scientific">Chryseobacterium fistulae</name>
    <dbReference type="NCBI Taxonomy" id="2675058"/>
    <lineage>
        <taxon>Bacteria</taxon>
        <taxon>Pseudomonadati</taxon>
        <taxon>Bacteroidota</taxon>
        <taxon>Flavobacteriia</taxon>
        <taxon>Flavobacteriales</taxon>
        <taxon>Weeksellaceae</taxon>
        <taxon>Chryseobacterium group</taxon>
        <taxon>Chryseobacterium</taxon>
    </lineage>
</organism>
<accession>A0A6N4XT83</accession>
<proteinExistence type="predicted"/>
<keyword evidence="3" id="KW-1185">Reference proteome</keyword>
<dbReference type="GO" id="GO:0016747">
    <property type="term" value="F:acyltransferase activity, transferring groups other than amino-acyl groups"/>
    <property type="evidence" value="ECO:0007669"/>
    <property type="project" value="InterPro"/>
</dbReference>
<sequence>MDCNNQPYTSTVNRMNLKLEYKKATKNDVDFLLKLRMRTMNEHYNNSNLPTSREATLQRVLYEYDKANIIIVNDKPIGLLKIDYNKDKIEILQLQINPDQQGKGIGKTILSNILEEAILIQKPAILSVLKVNKAQDLYISLGFKIVDENEHSYIMEFSKW</sequence>